<sequence>MSLQQRVWAMVSGAFLSMNLLIVATPLTGSWPPKPRQIACSLTGVIIVSIISWRAIARGFAPVQKVARQIAQTLNLDDAAPIQAVPEMPDLDSIGGAHNDLVERLRSQRRATLTALIEGQELERARLSRELHDQIGQTLTYALLLLQSIQDGADQEQKVAMAQEAVRTSLQEVRGLAADLRPSVLSDLGLVAALTSLATANAEATGVVVRRDLQPVPDLGWAAQLGVYRIAQEALTNSAKHAQASTVTLSLHCDQDTVRLVIADDGRGLQGSTPGTGLAGMHDRARYINAQLTITDNPGGGTRVELRIDRATPPHDTLPED</sequence>
<dbReference type="SMART" id="SM00387">
    <property type="entry name" value="HATPase_c"/>
    <property type="match status" value="1"/>
</dbReference>
<feature type="transmembrane region" description="Helical" evidence="9">
    <location>
        <begin position="7"/>
        <end position="24"/>
    </location>
</feature>
<keyword evidence="3" id="KW-0597">Phosphoprotein</keyword>
<dbReference type="PANTHER" id="PTHR24421:SF10">
    <property type="entry name" value="NITRATE_NITRITE SENSOR PROTEIN NARQ"/>
    <property type="match status" value="1"/>
</dbReference>
<evidence type="ECO:0000256" key="3">
    <source>
        <dbReference type="ARBA" id="ARBA00022553"/>
    </source>
</evidence>
<reference evidence="11 12" key="1">
    <citation type="submission" date="2017-02" db="EMBL/GenBank/DDBJ databases">
        <authorList>
            <person name="Peterson S.W."/>
        </authorList>
    </citation>
    <scope>NUCLEOTIDE SEQUENCE [LARGE SCALE GENOMIC DNA]</scope>
    <source>
        <strain evidence="11 12">LSP_Lj1</strain>
    </source>
</reference>
<dbReference type="GO" id="GO:0000155">
    <property type="term" value="F:phosphorelay sensor kinase activity"/>
    <property type="evidence" value="ECO:0007669"/>
    <property type="project" value="InterPro"/>
</dbReference>
<evidence type="ECO:0000256" key="7">
    <source>
        <dbReference type="ARBA" id="ARBA00022840"/>
    </source>
</evidence>
<dbReference type="InterPro" id="IPR011712">
    <property type="entry name" value="Sig_transdc_His_kin_sub3_dim/P"/>
</dbReference>
<evidence type="ECO:0000313" key="11">
    <source>
        <dbReference type="EMBL" id="SJN34108.1"/>
    </source>
</evidence>
<evidence type="ECO:0000256" key="8">
    <source>
        <dbReference type="ARBA" id="ARBA00023012"/>
    </source>
</evidence>
<evidence type="ECO:0000256" key="1">
    <source>
        <dbReference type="ARBA" id="ARBA00000085"/>
    </source>
</evidence>
<keyword evidence="12" id="KW-1185">Reference proteome</keyword>
<dbReference type="PANTHER" id="PTHR24421">
    <property type="entry name" value="NITRATE/NITRITE SENSOR PROTEIN NARX-RELATED"/>
    <property type="match status" value="1"/>
</dbReference>
<dbReference type="EC" id="2.7.13.3" evidence="2"/>
<dbReference type="GO" id="GO:0016020">
    <property type="term" value="C:membrane"/>
    <property type="evidence" value="ECO:0007669"/>
    <property type="project" value="InterPro"/>
</dbReference>
<dbReference type="InterPro" id="IPR050482">
    <property type="entry name" value="Sensor_HK_TwoCompSys"/>
</dbReference>
<dbReference type="Gene3D" id="1.20.5.1930">
    <property type="match status" value="1"/>
</dbReference>
<dbReference type="CDD" id="cd16917">
    <property type="entry name" value="HATPase_UhpB-NarQ-NarX-like"/>
    <property type="match status" value="1"/>
</dbReference>
<dbReference type="GO" id="GO:0046983">
    <property type="term" value="F:protein dimerization activity"/>
    <property type="evidence" value="ECO:0007669"/>
    <property type="project" value="InterPro"/>
</dbReference>
<dbReference type="GO" id="GO:0005524">
    <property type="term" value="F:ATP binding"/>
    <property type="evidence" value="ECO:0007669"/>
    <property type="project" value="UniProtKB-KW"/>
</dbReference>
<evidence type="ECO:0000256" key="6">
    <source>
        <dbReference type="ARBA" id="ARBA00022777"/>
    </source>
</evidence>
<organism evidence="11 12">
    <name type="scientific">Luteococcus japonicus LSP_Lj1</name>
    <dbReference type="NCBI Taxonomy" id="1255658"/>
    <lineage>
        <taxon>Bacteria</taxon>
        <taxon>Bacillati</taxon>
        <taxon>Actinomycetota</taxon>
        <taxon>Actinomycetes</taxon>
        <taxon>Propionibacteriales</taxon>
        <taxon>Propionibacteriaceae</taxon>
        <taxon>Luteococcus</taxon>
    </lineage>
</organism>
<evidence type="ECO:0000256" key="2">
    <source>
        <dbReference type="ARBA" id="ARBA00012438"/>
    </source>
</evidence>
<evidence type="ECO:0000256" key="9">
    <source>
        <dbReference type="SAM" id="Phobius"/>
    </source>
</evidence>
<dbReference type="AlphaFoldDB" id="A0A1R4JQ36"/>
<gene>
    <name evidence="11" type="ORF">FM114_08830</name>
</gene>
<keyword evidence="7" id="KW-0067">ATP-binding</keyword>
<keyword evidence="9" id="KW-0472">Membrane</keyword>
<dbReference type="SUPFAM" id="SSF55874">
    <property type="entry name" value="ATPase domain of HSP90 chaperone/DNA topoisomerase II/histidine kinase"/>
    <property type="match status" value="1"/>
</dbReference>
<dbReference type="OrthoDB" id="144293at2"/>
<comment type="catalytic activity">
    <reaction evidence="1">
        <text>ATP + protein L-histidine = ADP + protein N-phospho-L-histidine.</text>
        <dbReference type="EC" id="2.7.13.3"/>
    </reaction>
</comment>
<dbReference type="EMBL" id="FUKQ01000034">
    <property type="protein sequence ID" value="SJN34108.1"/>
    <property type="molecule type" value="Genomic_DNA"/>
</dbReference>
<keyword evidence="6 11" id="KW-0418">Kinase</keyword>
<keyword evidence="4" id="KW-0808">Transferase</keyword>
<dbReference type="InterPro" id="IPR036890">
    <property type="entry name" value="HATPase_C_sf"/>
</dbReference>
<proteinExistence type="predicted"/>
<keyword evidence="8" id="KW-0902">Two-component regulatory system</keyword>
<dbReference type="STRING" id="1255658.FM114_08830"/>
<accession>A0A1R4JQ36</accession>
<keyword evidence="9" id="KW-0812">Transmembrane</keyword>
<dbReference type="InterPro" id="IPR003594">
    <property type="entry name" value="HATPase_dom"/>
</dbReference>
<dbReference type="Pfam" id="PF07730">
    <property type="entry name" value="HisKA_3"/>
    <property type="match status" value="1"/>
</dbReference>
<keyword evidence="9" id="KW-1133">Transmembrane helix</keyword>
<dbReference type="Proteomes" id="UP000188342">
    <property type="component" value="Unassembled WGS sequence"/>
</dbReference>
<name>A0A1R4JQ36_9ACTN</name>
<evidence type="ECO:0000256" key="4">
    <source>
        <dbReference type="ARBA" id="ARBA00022679"/>
    </source>
</evidence>
<protein>
    <recommendedName>
        <fullName evidence="2">histidine kinase</fullName>
        <ecNumber evidence="2">2.7.13.3</ecNumber>
    </recommendedName>
</protein>
<dbReference type="Pfam" id="PF02518">
    <property type="entry name" value="HATPase_c"/>
    <property type="match status" value="1"/>
</dbReference>
<dbReference type="RefSeq" id="WP_094764803.1">
    <property type="nucleotide sequence ID" value="NZ_FUKQ01000034.1"/>
</dbReference>
<dbReference type="Gene3D" id="3.30.565.10">
    <property type="entry name" value="Histidine kinase-like ATPase, C-terminal domain"/>
    <property type="match status" value="1"/>
</dbReference>
<keyword evidence="5" id="KW-0547">Nucleotide-binding</keyword>
<evidence type="ECO:0000259" key="10">
    <source>
        <dbReference type="SMART" id="SM00387"/>
    </source>
</evidence>
<evidence type="ECO:0000256" key="5">
    <source>
        <dbReference type="ARBA" id="ARBA00022741"/>
    </source>
</evidence>
<evidence type="ECO:0000313" key="12">
    <source>
        <dbReference type="Proteomes" id="UP000188342"/>
    </source>
</evidence>
<feature type="domain" description="Histidine kinase/HSP90-like ATPase" evidence="10">
    <location>
        <begin position="222"/>
        <end position="312"/>
    </location>
</feature>